<dbReference type="CDD" id="cd02440">
    <property type="entry name" value="AdoMet_MTases"/>
    <property type="match status" value="1"/>
</dbReference>
<sequence>MWKHISSNYNPAILEVQKALQLATSSGASLELIQTLQSALALADQREEFAHTSTSKQSQTLKEIQEETLWHDWTKAYEEGKTAWQLRPGMLSGPLEGQFLKSLVSMQKAKRILEIGMFTGYGALAMAEALPADGEVVTVDMTEYLKPLVTNLIKSSPHHKKIKIVIGKAREVLLEMSHRKEKFDIIFLDADKSEYTAYFKIIFEGGLLGTGGTVLVDNAFRRGEAYIPALGDTPSKQFAKFVSSDASLHKVLVPIRDGVLIIRRLSDVEGSVA</sequence>
<dbReference type="Gene3D" id="3.40.50.150">
    <property type="entry name" value="Vaccinia Virus protein VP39"/>
    <property type="match status" value="1"/>
</dbReference>
<dbReference type="GO" id="GO:0032259">
    <property type="term" value="P:methylation"/>
    <property type="evidence" value="ECO:0007669"/>
    <property type="project" value="UniProtKB-KW"/>
</dbReference>
<comment type="caution">
    <text evidence="5">The sequence shown here is derived from an EMBL/GenBank/DDBJ whole genome shotgun (WGS) entry which is preliminary data.</text>
</comment>
<comment type="similarity">
    <text evidence="4">Belongs to the class I-like SAM-binding methyltransferase superfamily. Cation-dependent O-methyltransferase family.</text>
</comment>
<dbReference type="SUPFAM" id="SSF53335">
    <property type="entry name" value="S-adenosyl-L-methionine-dependent methyltransferases"/>
    <property type="match status" value="1"/>
</dbReference>
<keyword evidence="3" id="KW-0949">S-adenosyl-L-methionine</keyword>
<organism evidence="5 6">
    <name type="scientific">Candidula unifasciata</name>
    <dbReference type="NCBI Taxonomy" id="100452"/>
    <lineage>
        <taxon>Eukaryota</taxon>
        <taxon>Metazoa</taxon>
        <taxon>Spiralia</taxon>
        <taxon>Lophotrochozoa</taxon>
        <taxon>Mollusca</taxon>
        <taxon>Gastropoda</taxon>
        <taxon>Heterobranchia</taxon>
        <taxon>Euthyneura</taxon>
        <taxon>Panpulmonata</taxon>
        <taxon>Eupulmonata</taxon>
        <taxon>Stylommatophora</taxon>
        <taxon>Helicina</taxon>
        <taxon>Helicoidea</taxon>
        <taxon>Geomitridae</taxon>
        <taxon>Candidula</taxon>
    </lineage>
</organism>
<dbReference type="OrthoDB" id="10251242at2759"/>
<dbReference type="Pfam" id="PF01596">
    <property type="entry name" value="Methyltransf_3"/>
    <property type="match status" value="1"/>
</dbReference>
<dbReference type="AlphaFoldDB" id="A0A8S3ZD95"/>
<dbReference type="InterPro" id="IPR050362">
    <property type="entry name" value="Cation-dep_OMT"/>
</dbReference>
<dbReference type="GO" id="GO:0008171">
    <property type="term" value="F:O-methyltransferase activity"/>
    <property type="evidence" value="ECO:0007669"/>
    <property type="project" value="InterPro"/>
</dbReference>
<dbReference type="PANTHER" id="PTHR10509:SF14">
    <property type="entry name" value="CAFFEOYL-COA O-METHYLTRANSFERASE 3-RELATED"/>
    <property type="match status" value="1"/>
</dbReference>
<dbReference type="Proteomes" id="UP000678393">
    <property type="component" value="Unassembled WGS sequence"/>
</dbReference>
<evidence type="ECO:0000256" key="4">
    <source>
        <dbReference type="ARBA" id="ARBA00023453"/>
    </source>
</evidence>
<dbReference type="InterPro" id="IPR029063">
    <property type="entry name" value="SAM-dependent_MTases_sf"/>
</dbReference>
<evidence type="ECO:0000313" key="5">
    <source>
        <dbReference type="EMBL" id="CAG5127139.1"/>
    </source>
</evidence>
<accession>A0A8S3ZD95</accession>
<protein>
    <recommendedName>
        <fullName evidence="7">Caffeoyl-CoA O-methyltransferase</fullName>
    </recommendedName>
</protein>
<keyword evidence="6" id="KW-1185">Reference proteome</keyword>
<evidence type="ECO:0008006" key="7">
    <source>
        <dbReference type="Google" id="ProtNLM"/>
    </source>
</evidence>
<dbReference type="PROSITE" id="PS51682">
    <property type="entry name" value="SAM_OMT_I"/>
    <property type="match status" value="1"/>
</dbReference>
<evidence type="ECO:0000256" key="2">
    <source>
        <dbReference type="ARBA" id="ARBA00022679"/>
    </source>
</evidence>
<evidence type="ECO:0000256" key="3">
    <source>
        <dbReference type="ARBA" id="ARBA00022691"/>
    </source>
</evidence>
<reference evidence="5" key="1">
    <citation type="submission" date="2021-04" db="EMBL/GenBank/DDBJ databases">
        <authorList>
            <consortium name="Molecular Ecology Group"/>
        </authorList>
    </citation>
    <scope>NUCLEOTIDE SEQUENCE</scope>
</reference>
<keyword evidence="2" id="KW-0808">Transferase</keyword>
<evidence type="ECO:0000313" key="6">
    <source>
        <dbReference type="Proteomes" id="UP000678393"/>
    </source>
</evidence>
<dbReference type="PANTHER" id="PTHR10509">
    <property type="entry name" value="O-METHYLTRANSFERASE-RELATED"/>
    <property type="match status" value="1"/>
</dbReference>
<evidence type="ECO:0000256" key="1">
    <source>
        <dbReference type="ARBA" id="ARBA00022603"/>
    </source>
</evidence>
<gene>
    <name evidence="5" type="ORF">CUNI_LOCUS12697</name>
</gene>
<proteinExistence type="inferred from homology"/>
<dbReference type="InterPro" id="IPR002935">
    <property type="entry name" value="SAM_O-MeTrfase"/>
</dbReference>
<dbReference type="GO" id="GO:0008757">
    <property type="term" value="F:S-adenosylmethionine-dependent methyltransferase activity"/>
    <property type="evidence" value="ECO:0007669"/>
    <property type="project" value="TreeGrafter"/>
</dbReference>
<keyword evidence="1" id="KW-0489">Methyltransferase</keyword>
<dbReference type="EMBL" id="CAJHNH020002580">
    <property type="protein sequence ID" value="CAG5127139.1"/>
    <property type="molecule type" value="Genomic_DNA"/>
</dbReference>
<name>A0A8S3ZD95_9EUPU</name>